<organism evidence="8 9">
    <name type="scientific">Orbus sasakiae</name>
    <dbReference type="NCBI Taxonomy" id="1078475"/>
    <lineage>
        <taxon>Bacteria</taxon>
        <taxon>Pseudomonadati</taxon>
        <taxon>Pseudomonadota</taxon>
        <taxon>Gammaproteobacteria</taxon>
        <taxon>Orbales</taxon>
        <taxon>Orbaceae</taxon>
        <taxon>Orbus</taxon>
    </lineage>
</organism>
<dbReference type="Proteomes" id="UP001500171">
    <property type="component" value="Unassembled WGS sequence"/>
</dbReference>
<feature type="site" description="Important for catalytic activity" evidence="7">
    <location>
        <position position="206"/>
    </location>
</feature>
<dbReference type="PANTHER" id="PTHR30518:SF2">
    <property type="entry name" value="ENDOLYTIC MUREIN TRANSGLYCOSYLASE"/>
    <property type="match status" value="1"/>
</dbReference>
<comment type="caution">
    <text evidence="8">The sequence shown here is derived from an EMBL/GenBank/DDBJ whole genome shotgun (WGS) entry which is preliminary data.</text>
</comment>
<name>A0ABP9N9Y0_9GAMM</name>
<gene>
    <name evidence="7 8" type="primary">mltG</name>
    <name evidence="8" type="ORF">GCM10023211_15480</name>
</gene>
<evidence type="ECO:0000256" key="4">
    <source>
        <dbReference type="ARBA" id="ARBA00023136"/>
    </source>
</evidence>
<dbReference type="EC" id="4.2.2.29" evidence="7"/>
<dbReference type="InterPro" id="IPR003770">
    <property type="entry name" value="MLTG-like"/>
</dbReference>
<keyword evidence="1 7" id="KW-1003">Cell membrane</keyword>
<dbReference type="CDD" id="cd08010">
    <property type="entry name" value="MltG_like"/>
    <property type="match status" value="1"/>
</dbReference>
<dbReference type="EMBL" id="BAABHY010000001">
    <property type="protein sequence ID" value="GAA5110754.1"/>
    <property type="molecule type" value="Genomic_DNA"/>
</dbReference>
<reference evidence="9" key="1">
    <citation type="journal article" date="2019" name="Int. J. Syst. Evol. Microbiol.">
        <title>The Global Catalogue of Microorganisms (GCM) 10K type strain sequencing project: providing services to taxonomists for standard genome sequencing and annotation.</title>
        <authorList>
            <consortium name="The Broad Institute Genomics Platform"/>
            <consortium name="The Broad Institute Genome Sequencing Center for Infectious Disease"/>
            <person name="Wu L."/>
            <person name="Ma J."/>
        </authorList>
    </citation>
    <scope>NUCLEOTIDE SEQUENCE [LARGE SCALE GENOMIC DNA]</scope>
    <source>
        <strain evidence="9">JCM 18050</strain>
    </source>
</reference>
<keyword evidence="2 7" id="KW-0812">Transmembrane</keyword>
<keyword evidence="4 7" id="KW-0472">Membrane</keyword>
<evidence type="ECO:0000313" key="8">
    <source>
        <dbReference type="EMBL" id="GAA5110754.1"/>
    </source>
</evidence>
<sequence>MLLLSGVIGSAYWYLQNFAQKPIHLEQPDQIFTLKRGTSVSHFVKQVEQQALVDDAYLIPYLMKLNPTLREIKSGTYVLSPTMTVEQFLQLLVSGKEVQFAIQFVEGKQAKEWISALEAAPDIERKLSGLSLAEISQQLGIDTSIEGWLYPDTYHYTMNTSDVAILKRAYQKMQTALQTVWDERDEGLPYKTPYELLIMASIIEKETGVDAERSKVSSVFVNRLKYKMQLQTDPTVIYGMGDSYNGRLLSKDLRNKDNPYNTYVIAGLPPTPITMPSLASLKAAAHPEQTNYLYFVADGYGGHTFTTNYKHHKQAVDEYWRLMRERNKTNDTK</sequence>
<evidence type="ECO:0000256" key="3">
    <source>
        <dbReference type="ARBA" id="ARBA00022989"/>
    </source>
</evidence>
<keyword evidence="9" id="KW-1185">Reference proteome</keyword>
<comment type="function">
    <text evidence="7">Functions as a peptidoglycan terminase that cleaves nascent peptidoglycan strands endolytically to terminate their elongation.</text>
</comment>
<evidence type="ECO:0000256" key="6">
    <source>
        <dbReference type="ARBA" id="ARBA00023316"/>
    </source>
</evidence>
<evidence type="ECO:0000256" key="7">
    <source>
        <dbReference type="HAMAP-Rule" id="MF_02065"/>
    </source>
</evidence>
<proteinExistence type="inferred from homology"/>
<comment type="similarity">
    <text evidence="7">Belongs to the transglycosylase MltG family.</text>
</comment>
<keyword evidence="6 7" id="KW-0961">Cell wall biogenesis/degradation</keyword>
<evidence type="ECO:0000256" key="2">
    <source>
        <dbReference type="ARBA" id="ARBA00022692"/>
    </source>
</evidence>
<accession>A0ABP9N9Y0</accession>
<dbReference type="PANTHER" id="PTHR30518">
    <property type="entry name" value="ENDOLYTIC MUREIN TRANSGLYCOSYLASE"/>
    <property type="match status" value="1"/>
</dbReference>
<dbReference type="Gene3D" id="3.30.160.60">
    <property type="entry name" value="Classic Zinc Finger"/>
    <property type="match status" value="2"/>
</dbReference>
<comment type="catalytic activity">
    <reaction evidence="7">
        <text>a peptidoglycan chain = a peptidoglycan chain with N-acetyl-1,6-anhydromuramyl-[peptide] at the reducing end + a peptidoglycan chain with N-acetylglucosamine at the non-reducing end.</text>
        <dbReference type="EC" id="4.2.2.29"/>
    </reaction>
</comment>
<keyword evidence="7" id="KW-0997">Cell inner membrane</keyword>
<keyword evidence="5 7" id="KW-0456">Lyase</keyword>
<evidence type="ECO:0000256" key="1">
    <source>
        <dbReference type="ARBA" id="ARBA00022475"/>
    </source>
</evidence>
<protein>
    <recommendedName>
        <fullName evidence="7">Endolytic murein transglycosylase</fullName>
        <ecNumber evidence="7">4.2.2.29</ecNumber>
    </recommendedName>
    <alternativeName>
        <fullName evidence="7">Peptidoglycan lytic transglycosylase</fullName>
    </alternativeName>
    <alternativeName>
        <fullName evidence="7">Peptidoglycan polymerization terminase</fullName>
    </alternativeName>
</protein>
<evidence type="ECO:0000313" key="9">
    <source>
        <dbReference type="Proteomes" id="UP001500171"/>
    </source>
</evidence>
<keyword evidence="3 7" id="KW-1133">Transmembrane helix</keyword>
<dbReference type="HAMAP" id="MF_02065">
    <property type="entry name" value="MltG"/>
    <property type="match status" value="1"/>
</dbReference>
<dbReference type="Pfam" id="PF02618">
    <property type="entry name" value="YceG"/>
    <property type="match status" value="1"/>
</dbReference>
<dbReference type="NCBIfam" id="TIGR00247">
    <property type="entry name" value="endolytic transglycosylase MltG"/>
    <property type="match status" value="1"/>
</dbReference>
<evidence type="ECO:0000256" key="5">
    <source>
        <dbReference type="ARBA" id="ARBA00023239"/>
    </source>
</evidence>